<sequence length="225" mass="25766">METITNVLLCSFVVAIAQSKVILEPDRPFFRVQVYHTAELKCCYSPSKNSVKFSWIKQAAKRTQGKYEFKLPEHASQGNITVSGKSCGALTFEPVQLNDSGFYQCWLKGSKFNLFSHGTYLQVYKPMEKTINLSESTKNKILTAEGFLLILCVIVPSLTLLFKSKRLNELEKKKAKKEEENIYQGLNLDDCWSTYDQIERSQAHGPYQDVGNFKEEEEQIQLEKP</sequence>
<keyword evidence="3" id="KW-0732">Signal</keyword>
<evidence type="ECO:0000256" key="2">
    <source>
        <dbReference type="SAM" id="MobiDB-lite"/>
    </source>
</evidence>
<evidence type="ECO:0000256" key="1">
    <source>
        <dbReference type="ARBA" id="ARBA00023319"/>
    </source>
</evidence>
<dbReference type="GeneTree" id="ENSGT00940000154363"/>
<dbReference type="SMART" id="SM00409">
    <property type="entry name" value="IG"/>
    <property type="match status" value="1"/>
</dbReference>
<dbReference type="Gene3D" id="2.60.40.10">
    <property type="entry name" value="Immunoglobulins"/>
    <property type="match status" value="1"/>
</dbReference>
<dbReference type="InterPro" id="IPR013783">
    <property type="entry name" value="Ig-like_fold"/>
</dbReference>
<dbReference type="InterPro" id="IPR007110">
    <property type="entry name" value="Ig-like_dom"/>
</dbReference>
<dbReference type="SUPFAM" id="SSF48726">
    <property type="entry name" value="Immunoglobulin"/>
    <property type="match status" value="1"/>
</dbReference>
<dbReference type="GO" id="GO:0019815">
    <property type="term" value="C:B cell receptor complex"/>
    <property type="evidence" value="ECO:0007669"/>
    <property type="project" value="TreeGrafter"/>
</dbReference>
<dbReference type="AlphaFoldDB" id="A0A8C2ZMR5"/>
<feature type="domain" description="Ig-like" evidence="4">
    <location>
        <begin position="25"/>
        <end position="105"/>
    </location>
</feature>
<evidence type="ECO:0000256" key="3">
    <source>
        <dbReference type="SAM" id="SignalP"/>
    </source>
</evidence>
<feature type="region of interest" description="Disordered" evidence="2">
    <location>
        <begin position="204"/>
        <end position="225"/>
    </location>
</feature>
<evidence type="ECO:0000313" key="5">
    <source>
        <dbReference type="Ensembl" id="ENSCLMP00005029184.1"/>
    </source>
</evidence>
<dbReference type="OrthoDB" id="8915525at2759"/>
<proteinExistence type="predicted"/>
<reference evidence="5" key="2">
    <citation type="submission" date="2025-09" db="UniProtKB">
        <authorList>
            <consortium name="Ensembl"/>
        </authorList>
    </citation>
    <scope>IDENTIFICATION</scope>
</reference>
<dbReference type="RefSeq" id="XP_034410378.1">
    <property type="nucleotide sequence ID" value="XM_034554487.1"/>
</dbReference>
<reference evidence="5" key="1">
    <citation type="submission" date="2025-08" db="UniProtKB">
        <authorList>
            <consortium name="Ensembl"/>
        </authorList>
    </citation>
    <scope>IDENTIFICATION</scope>
</reference>
<accession>A0A8C2ZMR5</accession>
<protein>
    <submittedName>
        <fullName evidence="5">CD79a molecule, immunoglobulin-associated alpha</fullName>
    </submittedName>
</protein>
<dbReference type="GO" id="GO:0030183">
    <property type="term" value="P:B cell differentiation"/>
    <property type="evidence" value="ECO:0007669"/>
    <property type="project" value="TreeGrafter"/>
</dbReference>
<dbReference type="CTD" id="973"/>
<dbReference type="InterPro" id="IPR013106">
    <property type="entry name" value="Ig_V-set"/>
</dbReference>
<dbReference type="PROSITE" id="PS50835">
    <property type="entry name" value="IG_LIKE"/>
    <property type="match status" value="1"/>
</dbReference>
<keyword evidence="6" id="KW-1185">Reference proteome</keyword>
<feature type="chain" id="PRO_5034561281" evidence="3">
    <location>
        <begin position="20"/>
        <end position="225"/>
    </location>
</feature>
<dbReference type="GeneID" id="117745887"/>
<keyword evidence="1" id="KW-0393">Immunoglobulin domain</keyword>
<dbReference type="Ensembl" id="ENSCLMT00005030509.1">
    <property type="protein sequence ID" value="ENSCLMP00005029184.1"/>
    <property type="gene ID" value="ENSCLMG00005014261.1"/>
</dbReference>
<dbReference type="Proteomes" id="UP000694565">
    <property type="component" value="Unplaced"/>
</dbReference>
<feature type="compositionally biased region" description="Acidic residues" evidence="2">
    <location>
        <begin position="215"/>
        <end position="225"/>
    </location>
</feature>
<organism evidence="5 6">
    <name type="scientific">Cyclopterus lumpus</name>
    <name type="common">Lumpsucker</name>
    <dbReference type="NCBI Taxonomy" id="8103"/>
    <lineage>
        <taxon>Eukaryota</taxon>
        <taxon>Metazoa</taxon>
        <taxon>Chordata</taxon>
        <taxon>Craniata</taxon>
        <taxon>Vertebrata</taxon>
        <taxon>Euteleostomi</taxon>
        <taxon>Actinopterygii</taxon>
        <taxon>Neopterygii</taxon>
        <taxon>Teleostei</taxon>
        <taxon>Neoteleostei</taxon>
        <taxon>Acanthomorphata</taxon>
        <taxon>Eupercaria</taxon>
        <taxon>Perciformes</taxon>
        <taxon>Cottioidei</taxon>
        <taxon>Cottales</taxon>
        <taxon>Cyclopteridae</taxon>
        <taxon>Cyclopterus</taxon>
    </lineage>
</organism>
<feature type="signal peptide" evidence="3">
    <location>
        <begin position="1"/>
        <end position="19"/>
    </location>
</feature>
<dbReference type="GO" id="GO:0050853">
    <property type="term" value="P:B cell receptor signaling pathway"/>
    <property type="evidence" value="ECO:0007669"/>
    <property type="project" value="TreeGrafter"/>
</dbReference>
<name>A0A8C2ZMR5_CYCLU</name>
<gene>
    <name evidence="5" type="primary">cd79a</name>
</gene>
<dbReference type="GO" id="GO:0009897">
    <property type="term" value="C:external side of plasma membrane"/>
    <property type="evidence" value="ECO:0007669"/>
    <property type="project" value="TreeGrafter"/>
</dbReference>
<evidence type="ECO:0000313" key="6">
    <source>
        <dbReference type="Proteomes" id="UP000694565"/>
    </source>
</evidence>
<dbReference type="Pfam" id="PF07686">
    <property type="entry name" value="V-set"/>
    <property type="match status" value="1"/>
</dbReference>
<dbReference type="InterPro" id="IPR036179">
    <property type="entry name" value="Ig-like_dom_sf"/>
</dbReference>
<dbReference type="PANTHER" id="PTHR14334:SF1">
    <property type="entry name" value="B-CELL ANTIGEN RECEPTOR COMPLEX-ASSOCIATED PROTEIN ALPHA CHAIN"/>
    <property type="match status" value="1"/>
</dbReference>
<dbReference type="KEGG" id="clum:117745887"/>
<dbReference type="InterPro" id="IPR003599">
    <property type="entry name" value="Ig_sub"/>
</dbReference>
<evidence type="ECO:0000259" key="4">
    <source>
        <dbReference type="PROSITE" id="PS50835"/>
    </source>
</evidence>
<dbReference type="PANTHER" id="PTHR14334">
    <property type="entry name" value="B-CELL ANTIGEN RECEPTOR COMPLEX-ASSOCIATED PROTEIN"/>
    <property type="match status" value="1"/>
</dbReference>